<gene>
    <name evidence="4" type="ORF">BkAM31D_11315</name>
</gene>
<dbReference type="Gene3D" id="3.60.21.10">
    <property type="match status" value="1"/>
</dbReference>
<dbReference type="EC" id="3.1.4.-" evidence="2"/>
<dbReference type="SUPFAM" id="SSF56300">
    <property type="entry name" value="Metallo-dependent phosphatases"/>
    <property type="match status" value="1"/>
</dbReference>
<name>A0A1X9MAD8_9BACI</name>
<keyword evidence="2" id="KW-0479">Metal-binding</keyword>
<organism evidence="4 5">
    <name type="scientific">Halalkalibacter krulwichiae</name>
    <dbReference type="NCBI Taxonomy" id="199441"/>
    <lineage>
        <taxon>Bacteria</taxon>
        <taxon>Bacillati</taxon>
        <taxon>Bacillota</taxon>
        <taxon>Bacilli</taxon>
        <taxon>Bacillales</taxon>
        <taxon>Bacillaceae</taxon>
        <taxon>Halalkalibacter</taxon>
    </lineage>
</organism>
<dbReference type="InterPro" id="IPR029052">
    <property type="entry name" value="Metallo-depent_PP-like"/>
</dbReference>
<dbReference type="AlphaFoldDB" id="A0A1X9MAD8"/>
<keyword evidence="5" id="KW-1185">Reference proteome</keyword>
<comment type="similarity">
    <text evidence="1 2">Belongs to the metallophosphoesterase superfamily. YfcE family.</text>
</comment>
<protein>
    <recommendedName>
        <fullName evidence="2">Phosphoesterase</fullName>
        <ecNumber evidence="2">3.1.4.-</ecNumber>
    </recommendedName>
</protein>
<dbReference type="Proteomes" id="UP000193006">
    <property type="component" value="Chromosome"/>
</dbReference>
<dbReference type="STRING" id="199441.BkAM31D_11315"/>
<dbReference type="GO" id="GO:0005737">
    <property type="term" value="C:cytoplasm"/>
    <property type="evidence" value="ECO:0007669"/>
    <property type="project" value="TreeGrafter"/>
</dbReference>
<reference evidence="4 5" key="1">
    <citation type="submission" date="2017-04" db="EMBL/GenBank/DDBJ databases">
        <title>Bacillus krulwichiae AM31D Genome sequencing and assembly.</title>
        <authorList>
            <person name="Krulwich T.A."/>
            <person name="Anastor L."/>
            <person name="Ehrlich R."/>
            <person name="Ehrlich G.D."/>
            <person name="Janto B."/>
        </authorList>
    </citation>
    <scope>NUCLEOTIDE SEQUENCE [LARGE SCALE GENOMIC DNA]</scope>
    <source>
        <strain evidence="4 5">AM31D</strain>
    </source>
</reference>
<evidence type="ECO:0000256" key="1">
    <source>
        <dbReference type="ARBA" id="ARBA00008950"/>
    </source>
</evidence>
<proteinExistence type="inferred from homology"/>
<dbReference type="InterPro" id="IPR024654">
    <property type="entry name" value="Calcineurin-like_PHP_lpxH"/>
</dbReference>
<evidence type="ECO:0000313" key="4">
    <source>
        <dbReference type="EMBL" id="ARK30368.1"/>
    </source>
</evidence>
<dbReference type="NCBIfam" id="TIGR00040">
    <property type="entry name" value="yfcE"/>
    <property type="match status" value="1"/>
</dbReference>
<dbReference type="KEGG" id="bkw:BkAM31D_11315"/>
<dbReference type="PANTHER" id="PTHR42850:SF2">
    <property type="entry name" value="BLL5683 PROTEIN"/>
    <property type="match status" value="1"/>
</dbReference>
<sequence length="240" mass="27171">MRIAFLSDIHGNATALEAVLSDVRSQQVDKICFLGDLCFRGPEPKRVLDIVRSLDAEVIKGNADEWLVRGIKEGEVPDNALAIMNQERDWTLQRLNQDDLDYLANLPTELILEDGLDSIVHAFHATPDSLFDVVLPDNTTKIENTLMQRDEADLYVYGHIHNPFIRSMHGKNVVNTGSVGMPFDGHPLASYVIADIEEGRHRLHLNRIPYNREHVVEIYKQGGYPNIETMGRVIFYGVRP</sequence>
<dbReference type="GO" id="GO:0046872">
    <property type="term" value="F:metal ion binding"/>
    <property type="evidence" value="ECO:0007669"/>
    <property type="project" value="UniProtKB-KW"/>
</dbReference>
<dbReference type="GO" id="GO:0016791">
    <property type="term" value="F:phosphatase activity"/>
    <property type="evidence" value="ECO:0007669"/>
    <property type="project" value="TreeGrafter"/>
</dbReference>
<dbReference type="Pfam" id="PF12850">
    <property type="entry name" value="Metallophos_2"/>
    <property type="match status" value="1"/>
</dbReference>
<dbReference type="RefSeq" id="WP_066151408.1">
    <property type="nucleotide sequence ID" value="NZ_CP020814.1"/>
</dbReference>
<dbReference type="EMBL" id="CP020814">
    <property type="protein sequence ID" value="ARK30368.1"/>
    <property type="molecule type" value="Genomic_DNA"/>
</dbReference>
<comment type="cofactor">
    <cofactor evidence="2">
        <name>a divalent metal cation</name>
        <dbReference type="ChEBI" id="CHEBI:60240"/>
    </cofactor>
</comment>
<dbReference type="PANTHER" id="PTHR42850">
    <property type="entry name" value="METALLOPHOSPHOESTERASE"/>
    <property type="match status" value="1"/>
</dbReference>
<feature type="domain" description="Calcineurin-like phosphoesterase" evidence="3">
    <location>
        <begin position="1"/>
        <end position="198"/>
    </location>
</feature>
<dbReference type="InterPro" id="IPR000979">
    <property type="entry name" value="Phosphodiesterase_MJ0936/Vps29"/>
</dbReference>
<accession>A0A1X9MAD8</accession>
<dbReference type="InterPro" id="IPR050126">
    <property type="entry name" value="Ap4A_hydrolase"/>
</dbReference>
<dbReference type="PIRSF" id="PIRSF000883">
    <property type="entry name" value="Pesterase_MJ0912"/>
    <property type="match status" value="1"/>
</dbReference>
<evidence type="ECO:0000313" key="5">
    <source>
        <dbReference type="Proteomes" id="UP000193006"/>
    </source>
</evidence>
<evidence type="ECO:0000259" key="3">
    <source>
        <dbReference type="Pfam" id="PF12850"/>
    </source>
</evidence>
<evidence type="ECO:0000256" key="2">
    <source>
        <dbReference type="RuleBase" id="RU362039"/>
    </source>
</evidence>
<dbReference type="InterPro" id="IPR011152">
    <property type="entry name" value="Pesterase_MJ0912"/>
</dbReference>